<accession>A0A0G3IFG5</accession>
<dbReference type="AlphaFoldDB" id="A0A0G3IFG5"/>
<evidence type="ECO:0000313" key="1">
    <source>
        <dbReference type="EMBL" id="AKK24656.1"/>
    </source>
</evidence>
<dbReference type="RefSeq" id="WP_052653946.1">
    <property type="nucleotide sequence ID" value="NZ_CP011518.2"/>
</dbReference>
<geneLocation type="plasmid" evidence="1 2">
    <name>pPO70-1</name>
</geneLocation>
<dbReference type="Proteomes" id="UP000035050">
    <property type="component" value="Plasmid pPO70-1"/>
</dbReference>
<organism evidence="1 2">
    <name type="scientific">Pandoraea oxalativorans</name>
    <dbReference type="NCBI Taxonomy" id="573737"/>
    <lineage>
        <taxon>Bacteria</taxon>
        <taxon>Pseudomonadati</taxon>
        <taxon>Pseudomonadota</taxon>
        <taxon>Betaproteobacteria</taxon>
        <taxon>Burkholderiales</taxon>
        <taxon>Burkholderiaceae</taxon>
        <taxon>Pandoraea</taxon>
    </lineage>
</organism>
<gene>
    <name evidence="1" type="ORF">MB84_27855</name>
</gene>
<reference evidence="1" key="1">
    <citation type="submission" date="2016-06" db="EMBL/GenBank/DDBJ databases">
        <title>Pandoraea oxalativorans DSM 23570 Genome Sequencing.</title>
        <authorList>
            <person name="Ee R."/>
            <person name="Lim Y.-L."/>
            <person name="Yong D."/>
            <person name="Yin W.-F."/>
            <person name="Chan K.-G."/>
        </authorList>
    </citation>
    <scope>NUCLEOTIDE SEQUENCE</scope>
    <source>
        <strain evidence="1">DSM 23570</strain>
        <plasmid evidence="1">pPO70-1</plasmid>
    </source>
</reference>
<dbReference type="EMBL" id="CP011518">
    <property type="protein sequence ID" value="AKK24656.1"/>
    <property type="molecule type" value="Genomic_DNA"/>
</dbReference>
<proteinExistence type="predicted"/>
<name>A0A0G3IFG5_9BURK</name>
<keyword evidence="1" id="KW-0614">Plasmid</keyword>
<evidence type="ECO:0000313" key="2">
    <source>
        <dbReference type="Proteomes" id="UP000035050"/>
    </source>
</evidence>
<dbReference type="PATRIC" id="fig|573737.6.peg.5443"/>
<protein>
    <submittedName>
        <fullName evidence="1">Uncharacterized protein</fullName>
    </submittedName>
</protein>
<sequence length="132" mass="14542">MTGLNTVRTTGENKGRWRTRLDPLLNWVCNADRTGAIELLNELKSAKNAGAQSEDGTTVLGDRATLEAYLKLKGLVTDNYQPNLWEELSCGHLKFTIAGLDEDGPVSFAVPAEDVRDLVWDQIAKKVDPSNK</sequence>
<dbReference type="KEGG" id="pox:MB84_27855"/>
<keyword evidence="2" id="KW-1185">Reference proteome</keyword>